<feature type="transmembrane region" description="Helical" evidence="1">
    <location>
        <begin position="259"/>
        <end position="277"/>
    </location>
</feature>
<name>A0ABP8N416_9BACT</name>
<dbReference type="RefSeq" id="WP_345245042.1">
    <property type="nucleotide sequence ID" value="NZ_BAABHD010000032.1"/>
</dbReference>
<proteinExistence type="predicted"/>
<feature type="transmembrane region" description="Helical" evidence="1">
    <location>
        <begin position="357"/>
        <end position="374"/>
    </location>
</feature>
<feature type="transmembrane region" description="Helical" evidence="1">
    <location>
        <begin position="289"/>
        <end position="309"/>
    </location>
</feature>
<evidence type="ECO:0000256" key="1">
    <source>
        <dbReference type="SAM" id="Phobius"/>
    </source>
</evidence>
<dbReference type="Proteomes" id="UP001501175">
    <property type="component" value="Unassembled WGS sequence"/>
</dbReference>
<keyword evidence="1" id="KW-1133">Transmembrane helix</keyword>
<reference evidence="3" key="1">
    <citation type="journal article" date="2019" name="Int. J. Syst. Evol. Microbiol.">
        <title>The Global Catalogue of Microorganisms (GCM) 10K type strain sequencing project: providing services to taxonomists for standard genome sequencing and annotation.</title>
        <authorList>
            <consortium name="The Broad Institute Genomics Platform"/>
            <consortium name="The Broad Institute Genome Sequencing Center for Infectious Disease"/>
            <person name="Wu L."/>
            <person name="Ma J."/>
        </authorList>
    </citation>
    <scope>NUCLEOTIDE SEQUENCE [LARGE SCALE GENOMIC DNA]</scope>
    <source>
        <strain evidence="3">JCM 17927</strain>
    </source>
</reference>
<feature type="transmembrane region" description="Helical" evidence="1">
    <location>
        <begin position="164"/>
        <end position="187"/>
    </location>
</feature>
<feature type="transmembrane region" description="Helical" evidence="1">
    <location>
        <begin position="75"/>
        <end position="96"/>
    </location>
</feature>
<feature type="transmembrane region" description="Helical" evidence="1">
    <location>
        <begin position="207"/>
        <end position="224"/>
    </location>
</feature>
<feature type="transmembrane region" description="Helical" evidence="1">
    <location>
        <begin position="329"/>
        <end position="350"/>
    </location>
</feature>
<dbReference type="EMBL" id="BAABHD010000032">
    <property type="protein sequence ID" value="GAA4459656.1"/>
    <property type="molecule type" value="Genomic_DNA"/>
</dbReference>
<accession>A0ABP8N416</accession>
<evidence type="ECO:0008006" key="4">
    <source>
        <dbReference type="Google" id="ProtNLM"/>
    </source>
</evidence>
<comment type="caution">
    <text evidence="2">The sequence shown here is derived from an EMBL/GenBank/DDBJ whole genome shotgun (WGS) entry which is preliminary data.</text>
</comment>
<evidence type="ECO:0000313" key="2">
    <source>
        <dbReference type="EMBL" id="GAA4459656.1"/>
    </source>
</evidence>
<keyword evidence="3" id="KW-1185">Reference proteome</keyword>
<sequence length="498" mass="56669">MHRSTTLIGAVALVFLLFKVLRFTTLGYTFNDMYAFLQMSYSWLDGRPFMYDNIWGFHHRIHNYYTVLLWGPLCYVAGAYGFFLVQALLLGLSYAVLNERLAREVPPWVRYGLLVAVLLGPVSFWLNDHPNIGWHTELTYLPAAILFALALTGTRLWPKLLSGLAVVLVKEDGAVLAALIHLAYSGIQFVRRQPARSLLWWLGSRSFWLIAVGWSLVFLAGMWWISFKNNFAEPRLRMALQLVADHIATWNFWKQMLTLMAQTALLLVPVPALLLYWQWVNRIRKQGNVWLLYGAGIAVLTALNFVQSAHYYGQPLFHLVALTWPPRFVLLWAFSVAFLILFATGFAPLLKPDQGKSPWLVMAVLFLIQIPILYGTRPDFPTLKDWAATLRGRFGTDKNSIWLHPDDLAVVQCLAGQLPAHSSVLAFDYLVPYFHRHYGIWPTGNELKPADMAIIPNADPQGLRTAPGFPKTYRQIPLKAYTVYVAPAYEAIARSCLR</sequence>
<feature type="transmembrane region" description="Helical" evidence="1">
    <location>
        <begin position="108"/>
        <end position="126"/>
    </location>
</feature>
<keyword evidence="1" id="KW-0812">Transmembrane</keyword>
<gene>
    <name evidence="2" type="ORF">GCM10023189_33650</name>
</gene>
<keyword evidence="1" id="KW-0472">Membrane</keyword>
<organism evidence="2 3">
    <name type="scientific">Nibrella saemangeumensis</name>
    <dbReference type="NCBI Taxonomy" id="1084526"/>
    <lineage>
        <taxon>Bacteria</taxon>
        <taxon>Pseudomonadati</taxon>
        <taxon>Bacteroidota</taxon>
        <taxon>Cytophagia</taxon>
        <taxon>Cytophagales</taxon>
        <taxon>Spirosomataceae</taxon>
        <taxon>Nibrella</taxon>
    </lineage>
</organism>
<evidence type="ECO:0000313" key="3">
    <source>
        <dbReference type="Proteomes" id="UP001501175"/>
    </source>
</evidence>
<protein>
    <recommendedName>
        <fullName evidence="4">4-amino-4-deoxy-L-arabinose transferase</fullName>
    </recommendedName>
</protein>